<comment type="caution">
    <text evidence="2">The sequence shown here is derived from an EMBL/GenBank/DDBJ whole genome shotgun (WGS) entry which is preliminary data.</text>
</comment>
<accession>A0A166S7N0</accession>
<organism evidence="2 3">
    <name type="scientific">Colletotrichum tofieldiae</name>
    <dbReference type="NCBI Taxonomy" id="708197"/>
    <lineage>
        <taxon>Eukaryota</taxon>
        <taxon>Fungi</taxon>
        <taxon>Dikarya</taxon>
        <taxon>Ascomycota</taxon>
        <taxon>Pezizomycotina</taxon>
        <taxon>Sordariomycetes</taxon>
        <taxon>Hypocreomycetidae</taxon>
        <taxon>Glomerellales</taxon>
        <taxon>Glomerellaceae</taxon>
        <taxon>Colletotrichum</taxon>
        <taxon>Colletotrichum spaethianum species complex</taxon>
    </lineage>
</organism>
<dbReference type="STRING" id="708197.A0A166S7N0"/>
<evidence type="ECO:0000313" key="2">
    <source>
        <dbReference type="EMBL" id="KZL70360.1"/>
    </source>
</evidence>
<sequence length="279" mass="30986">MIQTESPCYQPTPNPPATFDNTVGLFPGDPDYSCVTGDEFSGCEDIVVAGAGLYSWFSTYTQDCIGGQLCQKALVFLKDNHASVRWEHLVTIGAKYNLNVDVHPFWSQVSLLYVASDGEQYNDVLWLDLGIWDMAQPEFEFQTPCRVKIPPYTGATTTVNYPLMTISSGVWTSTITVPPMTLSKLGFEVMTLVEGGPNVKRDGLNRRAFEDFWPIPATTAAWPVVVYTGPNELSDRLRDWMCQQAVESPSLYDMDLLDSPNTKRPNNDSGQVPMGEGWG</sequence>
<reference evidence="2 3" key="1">
    <citation type="submission" date="2015-06" db="EMBL/GenBank/DDBJ databases">
        <title>Survival trade-offs in plant roots during colonization by closely related pathogenic and mutualistic fungi.</title>
        <authorList>
            <person name="Hacquard S."/>
            <person name="Kracher B."/>
            <person name="Hiruma K."/>
            <person name="Weinman A."/>
            <person name="Muench P."/>
            <person name="Garrido Oter R."/>
            <person name="Ver Loren van Themaat E."/>
            <person name="Dallerey J.-F."/>
            <person name="Damm U."/>
            <person name="Henrissat B."/>
            <person name="Lespinet O."/>
            <person name="Thon M."/>
            <person name="Kemen E."/>
            <person name="McHardy A.C."/>
            <person name="Schulze-Lefert P."/>
            <person name="O'Connell R.J."/>
        </authorList>
    </citation>
    <scope>NUCLEOTIDE SEQUENCE [LARGE SCALE GENOMIC DNA]</scope>
    <source>
        <strain evidence="2 3">0861</strain>
    </source>
</reference>
<name>A0A166S7N0_9PEZI</name>
<feature type="compositionally biased region" description="Polar residues" evidence="1">
    <location>
        <begin position="259"/>
        <end position="270"/>
    </location>
</feature>
<proteinExistence type="predicted"/>
<gene>
    <name evidence="2" type="ORF">CT0861_09584</name>
</gene>
<keyword evidence="2" id="KW-0456">Lyase</keyword>
<dbReference type="AlphaFoldDB" id="A0A166S7N0"/>
<dbReference type="Gene3D" id="2.160.20.10">
    <property type="entry name" value="Single-stranded right-handed beta-helix, Pectin lyase-like"/>
    <property type="match status" value="1"/>
</dbReference>
<protein>
    <submittedName>
        <fullName evidence="2">Pectate lyase superfamily protein</fullName>
    </submittedName>
</protein>
<dbReference type="EMBL" id="LFIV01000090">
    <property type="protein sequence ID" value="KZL70360.1"/>
    <property type="molecule type" value="Genomic_DNA"/>
</dbReference>
<evidence type="ECO:0000256" key="1">
    <source>
        <dbReference type="SAM" id="MobiDB-lite"/>
    </source>
</evidence>
<keyword evidence="3" id="KW-1185">Reference proteome</keyword>
<dbReference type="InterPro" id="IPR012334">
    <property type="entry name" value="Pectin_lyas_fold"/>
</dbReference>
<evidence type="ECO:0000313" key="3">
    <source>
        <dbReference type="Proteomes" id="UP000076552"/>
    </source>
</evidence>
<feature type="region of interest" description="Disordered" evidence="1">
    <location>
        <begin position="253"/>
        <end position="279"/>
    </location>
</feature>
<dbReference type="Proteomes" id="UP000076552">
    <property type="component" value="Unassembled WGS sequence"/>
</dbReference>
<dbReference type="GO" id="GO:0016829">
    <property type="term" value="F:lyase activity"/>
    <property type="evidence" value="ECO:0007669"/>
    <property type="project" value="UniProtKB-KW"/>
</dbReference>